<keyword evidence="1" id="KW-0472">Membrane</keyword>
<dbReference type="PANTHER" id="PTHR30273">
    <property type="entry name" value="PERIPLASMIC SIGNAL SENSOR AND SIGMA FACTOR ACTIVATOR FECR-RELATED"/>
    <property type="match status" value="1"/>
</dbReference>
<dbReference type="Gene3D" id="3.55.50.30">
    <property type="match status" value="1"/>
</dbReference>
<proteinExistence type="predicted"/>
<accession>A0A3B0TXU3</accession>
<dbReference type="PIRSF" id="PIRSF018266">
    <property type="entry name" value="FecR"/>
    <property type="match status" value="1"/>
</dbReference>
<reference evidence="4" key="1">
    <citation type="submission" date="2018-06" db="EMBL/GenBank/DDBJ databases">
        <authorList>
            <person name="Zhirakovskaya E."/>
        </authorList>
    </citation>
    <scope>NUCLEOTIDE SEQUENCE</scope>
</reference>
<gene>
    <name evidence="4" type="ORF">MNBD_BACTEROID01-1067</name>
</gene>
<dbReference type="AlphaFoldDB" id="A0A3B0TXU3"/>
<feature type="domain" description="FecR protein" evidence="2">
    <location>
        <begin position="126"/>
        <end position="220"/>
    </location>
</feature>
<dbReference type="InterPro" id="IPR006860">
    <property type="entry name" value="FecR"/>
</dbReference>
<evidence type="ECO:0000256" key="1">
    <source>
        <dbReference type="SAM" id="Phobius"/>
    </source>
</evidence>
<feature type="domain" description="Protein FecR C-terminal" evidence="3">
    <location>
        <begin position="267"/>
        <end position="333"/>
    </location>
</feature>
<dbReference type="Gene3D" id="2.60.120.1440">
    <property type="match status" value="1"/>
</dbReference>
<evidence type="ECO:0008006" key="5">
    <source>
        <dbReference type="Google" id="ProtNLM"/>
    </source>
</evidence>
<dbReference type="PANTHER" id="PTHR30273:SF2">
    <property type="entry name" value="PROTEIN FECR"/>
    <property type="match status" value="1"/>
</dbReference>
<sequence>MGKNKNIENSNWELQAKFLSGEATKKERIIFESWLNKSEENRREFYRNKRLLHNAGIFYKSKQFNRAPAWEKINSQIEGTRPLKIRGRFLNPVMKYAAIFILAALIGSVSYYLAVHNNLSGQTQFVSSEEQATYEVSLPDGTIVTLNSNSKLTFPKQFSEKKREVEIIGEAFFEVKPNPGKPFIIKAGKAHIRVLGTSFNVSAYPGLETVEVIVQTGKVEISTIPNKKEGMLVLDPGEKGTLFNKSNLLQKSLNKNPNFYSWKTHNLTFNKSKLSDVIPCLENTYHVKISLAENDLNNLSLTAHFSGQSIEYILEVIRLTFNLDLSSENEQYILKRRN</sequence>
<dbReference type="Pfam" id="PF04773">
    <property type="entry name" value="FecR"/>
    <property type="match status" value="1"/>
</dbReference>
<dbReference type="InterPro" id="IPR012373">
    <property type="entry name" value="Ferrdict_sens_TM"/>
</dbReference>
<protein>
    <recommendedName>
        <fullName evidence="5">Anti-sigma factor</fullName>
    </recommendedName>
</protein>
<keyword evidence="1" id="KW-0812">Transmembrane</keyword>
<feature type="transmembrane region" description="Helical" evidence="1">
    <location>
        <begin position="93"/>
        <end position="114"/>
    </location>
</feature>
<dbReference type="Pfam" id="PF16344">
    <property type="entry name" value="FecR_C"/>
    <property type="match status" value="1"/>
</dbReference>
<dbReference type="GO" id="GO:0016989">
    <property type="term" value="F:sigma factor antagonist activity"/>
    <property type="evidence" value="ECO:0007669"/>
    <property type="project" value="TreeGrafter"/>
</dbReference>
<evidence type="ECO:0000259" key="2">
    <source>
        <dbReference type="Pfam" id="PF04773"/>
    </source>
</evidence>
<keyword evidence="1" id="KW-1133">Transmembrane helix</keyword>
<dbReference type="InterPro" id="IPR032508">
    <property type="entry name" value="FecR_C"/>
</dbReference>
<dbReference type="EMBL" id="UOEP01000095">
    <property type="protein sequence ID" value="VAW19182.1"/>
    <property type="molecule type" value="Genomic_DNA"/>
</dbReference>
<evidence type="ECO:0000313" key="4">
    <source>
        <dbReference type="EMBL" id="VAW19182.1"/>
    </source>
</evidence>
<organism evidence="4">
    <name type="scientific">hydrothermal vent metagenome</name>
    <dbReference type="NCBI Taxonomy" id="652676"/>
    <lineage>
        <taxon>unclassified sequences</taxon>
        <taxon>metagenomes</taxon>
        <taxon>ecological metagenomes</taxon>
    </lineage>
</organism>
<name>A0A3B0TXU3_9ZZZZ</name>
<evidence type="ECO:0000259" key="3">
    <source>
        <dbReference type="Pfam" id="PF16344"/>
    </source>
</evidence>